<proteinExistence type="predicted"/>
<comment type="caution">
    <text evidence="1">The sequence shown here is derived from an EMBL/GenBank/DDBJ whole genome shotgun (WGS) entry which is preliminary data.</text>
</comment>
<accession>A0A401RG50</accession>
<dbReference type="Proteomes" id="UP000287033">
    <property type="component" value="Unassembled WGS sequence"/>
</dbReference>
<keyword evidence="2" id="KW-1185">Reference proteome</keyword>
<reference evidence="1 2" key="1">
    <citation type="journal article" date="2018" name="Nat. Ecol. Evol.">
        <title>Shark genomes provide insights into elasmobranch evolution and the origin of vertebrates.</title>
        <authorList>
            <person name="Hara Y"/>
            <person name="Yamaguchi K"/>
            <person name="Onimaru K"/>
            <person name="Kadota M"/>
            <person name="Koyanagi M"/>
            <person name="Keeley SD"/>
            <person name="Tatsumi K"/>
            <person name="Tanaka K"/>
            <person name="Motone F"/>
            <person name="Kageyama Y"/>
            <person name="Nozu R"/>
            <person name="Adachi N"/>
            <person name="Nishimura O"/>
            <person name="Nakagawa R"/>
            <person name="Tanegashima C"/>
            <person name="Kiyatake I"/>
            <person name="Matsumoto R"/>
            <person name="Murakumo K"/>
            <person name="Nishida K"/>
            <person name="Terakita A"/>
            <person name="Kuratani S"/>
            <person name="Sato K"/>
            <person name="Hyodo S Kuraku.S."/>
        </authorList>
    </citation>
    <scope>NUCLEOTIDE SEQUENCE [LARGE SCALE GENOMIC DNA]</scope>
</reference>
<sequence length="111" mass="13019">MRDIASEDRKEMFPLVKGYVKRAVRMDRKQVTAEVIRNVREKIHSNDSGMWISRSLSVEKIDTLISVKTYIKVHLIRQGRQGLYQTRSVALRLDYGCNQNQIHEENAECLR</sequence>
<evidence type="ECO:0000313" key="1">
    <source>
        <dbReference type="EMBL" id="GCC17142.1"/>
    </source>
</evidence>
<gene>
    <name evidence="1" type="ORF">chiPu_0017465</name>
</gene>
<protein>
    <submittedName>
        <fullName evidence="1">Uncharacterized protein</fullName>
    </submittedName>
</protein>
<evidence type="ECO:0000313" key="2">
    <source>
        <dbReference type="Proteomes" id="UP000287033"/>
    </source>
</evidence>
<organism evidence="1 2">
    <name type="scientific">Chiloscyllium punctatum</name>
    <name type="common">Brownbanded bambooshark</name>
    <name type="synonym">Hemiscyllium punctatum</name>
    <dbReference type="NCBI Taxonomy" id="137246"/>
    <lineage>
        <taxon>Eukaryota</taxon>
        <taxon>Metazoa</taxon>
        <taxon>Chordata</taxon>
        <taxon>Craniata</taxon>
        <taxon>Vertebrata</taxon>
        <taxon>Chondrichthyes</taxon>
        <taxon>Elasmobranchii</taxon>
        <taxon>Galeomorphii</taxon>
        <taxon>Galeoidea</taxon>
        <taxon>Orectolobiformes</taxon>
        <taxon>Hemiscylliidae</taxon>
        <taxon>Chiloscyllium</taxon>
    </lineage>
</organism>
<dbReference type="EMBL" id="BEZZ01001292">
    <property type="protein sequence ID" value="GCC17142.1"/>
    <property type="molecule type" value="Genomic_DNA"/>
</dbReference>
<name>A0A401RG50_CHIPU</name>
<dbReference type="AlphaFoldDB" id="A0A401RG50"/>